<feature type="compositionally biased region" description="Basic and acidic residues" evidence="1">
    <location>
        <begin position="1"/>
        <end position="17"/>
    </location>
</feature>
<comment type="caution">
    <text evidence="2">The sequence shown here is derived from an EMBL/GenBank/DDBJ whole genome shotgun (WGS) entry which is preliminary data.</text>
</comment>
<accession>A0A392P630</accession>
<proteinExistence type="predicted"/>
<dbReference type="AlphaFoldDB" id="A0A392P630"/>
<feature type="non-terminal residue" evidence="2">
    <location>
        <position position="1"/>
    </location>
</feature>
<dbReference type="Proteomes" id="UP000265520">
    <property type="component" value="Unassembled WGS sequence"/>
</dbReference>
<name>A0A392P630_9FABA</name>
<feature type="compositionally biased region" description="Basic residues" evidence="1">
    <location>
        <begin position="77"/>
        <end position="87"/>
    </location>
</feature>
<protein>
    <submittedName>
        <fullName evidence="2">Import inner membrane translocase subunit TIM44-2</fullName>
    </submittedName>
</protein>
<sequence length="100" mass="10780">VSHNVKEKISAAAEEVKVGIGKQDTSESNDSSTKQDADAKQGSQTSTEEEKNQESASGNASESLFGKFKSTFSSPRVKSHPAFKRFSKVTDPVKTKSQEV</sequence>
<keyword evidence="3" id="KW-1185">Reference proteome</keyword>
<feature type="region of interest" description="Disordered" evidence="1">
    <location>
        <begin position="1"/>
        <end position="100"/>
    </location>
</feature>
<evidence type="ECO:0000256" key="1">
    <source>
        <dbReference type="SAM" id="MobiDB-lite"/>
    </source>
</evidence>
<reference evidence="2 3" key="1">
    <citation type="journal article" date="2018" name="Front. Plant Sci.">
        <title>Red Clover (Trifolium pratense) and Zigzag Clover (T. medium) - A Picture of Genomic Similarities and Differences.</title>
        <authorList>
            <person name="Dluhosova J."/>
            <person name="Istvanek J."/>
            <person name="Nedelnik J."/>
            <person name="Repkova J."/>
        </authorList>
    </citation>
    <scope>NUCLEOTIDE SEQUENCE [LARGE SCALE GENOMIC DNA]</scope>
    <source>
        <strain evidence="3">cv. 10/8</strain>
        <tissue evidence="2">Leaf</tissue>
    </source>
</reference>
<evidence type="ECO:0000313" key="3">
    <source>
        <dbReference type="Proteomes" id="UP000265520"/>
    </source>
</evidence>
<dbReference type="EMBL" id="LXQA010063267">
    <property type="protein sequence ID" value="MCI06840.1"/>
    <property type="molecule type" value="Genomic_DNA"/>
</dbReference>
<evidence type="ECO:0000313" key="2">
    <source>
        <dbReference type="EMBL" id="MCI06840.1"/>
    </source>
</evidence>
<feature type="compositionally biased region" description="Basic and acidic residues" evidence="1">
    <location>
        <begin position="91"/>
        <end position="100"/>
    </location>
</feature>
<organism evidence="2 3">
    <name type="scientific">Trifolium medium</name>
    <dbReference type="NCBI Taxonomy" id="97028"/>
    <lineage>
        <taxon>Eukaryota</taxon>
        <taxon>Viridiplantae</taxon>
        <taxon>Streptophyta</taxon>
        <taxon>Embryophyta</taxon>
        <taxon>Tracheophyta</taxon>
        <taxon>Spermatophyta</taxon>
        <taxon>Magnoliopsida</taxon>
        <taxon>eudicotyledons</taxon>
        <taxon>Gunneridae</taxon>
        <taxon>Pentapetalae</taxon>
        <taxon>rosids</taxon>
        <taxon>fabids</taxon>
        <taxon>Fabales</taxon>
        <taxon>Fabaceae</taxon>
        <taxon>Papilionoideae</taxon>
        <taxon>50 kb inversion clade</taxon>
        <taxon>NPAAA clade</taxon>
        <taxon>Hologalegina</taxon>
        <taxon>IRL clade</taxon>
        <taxon>Trifolieae</taxon>
        <taxon>Trifolium</taxon>
    </lineage>
</organism>